<name>A0AAE2MGT0_RHILE</name>
<dbReference type="EMBL" id="JACIGO010000001">
    <property type="protein sequence ID" value="MBB4289086.1"/>
    <property type="molecule type" value="Genomic_DNA"/>
</dbReference>
<proteinExistence type="predicted"/>
<organism evidence="2 3">
    <name type="scientific">Rhizobium leguminosarum</name>
    <dbReference type="NCBI Taxonomy" id="384"/>
    <lineage>
        <taxon>Bacteria</taxon>
        <taxon>Pseudomonadati</taxon>
        <taxon>Pseudomonadota</taxon>
        <taxon>Alphaproteobacteria</taxon>
        <taxon>Hyphomicrobiales</taxon>
        <taxon>Rhizobiaceae</taxon>
        <taxon>Rhizobium/Agrobacterium group</taxon>
        <taxon>Rhizobium</taxon>
    </lineage>
</organism>
<dbReference type="RefSeq" id="WP_183606219.1">
    <property type="nucleotide sequence ID" value="NZ_JACHAZ010000002.1"/>
</dbReference>
<evidence type="ECO:0000313" key="3">
    <source>
        <dbReference type="Proteomes" id="UP000538507"/>
    </source>
</evidence>
<dbReference type="AlphaFoldDB" id="A0AAE2MGT0"/>
<comment type="caution">
    <text evidence="2">The sequence shown here is derived from an EMBL/GenBank/DDBJ whole genome shotgun (WGS) entry which is preliminary data.</text>
</comment>
<protein>
    <submittedName>
        <fullName evidence="2">Uncharacterized protein</fullName>
    </submittedName>
</protein>
<reference evidence="2 3" key="1">
    <citation type="submission" date="2020-08" db="EMBL/GenBank/DDBJ databases">
        <title>Genomic Encyclopedia of Type Strains, Phase IV (KMG-V): Genome sequencing to study the core and pangenomes of soil and plant-associated prokaryotes.</title>
        <authorList>
            <person name="Whitman W."/>
        </authorList>
    </citation>
    <scope>NUCLEOTIDE SEQUENCE [LARGE SCALE GENOMIC DNA]</scope>
    <source>
        <strain evidence="2 3">SEMIA 415</strain>
    </source>
</reference>
<gene>
    <name evidence="2" type="ORF">GGE16_001102</name>
</gene>
<evidence type="ECO:0000313" key="2">
    <source>
        <dbReference type="EMBL" id="MBB4289086.1"/>
    </source>
</evidence>
<dbReference type="Proteomes" id="UP000538507">
    <property type="component" value="Unassembled WGS sequence"/>
</dbReference>
<evidence type="ECO:0000256" key="1">
    <source>
        <dbReference type="SAM" id="MobiDB-lite"/>
    </source>
</evidence>
<accession>A0AAE2MGT0</accession>
<feature type="region of interest" description="Disordered" evidence="1">
    <location>
        <begin position="1"/>
        <end position="20"/>
    </location>
</feature>
<sequence length="77" mass="8494">MDRQLPIFRQSSQDCSSPRWHDANIFQPSSQVNDRASFTAGDPIQRLAQKSGAPKLPLFSASPAALSYDFGGGRNWL</sequence>